<evidence type="ECO:0000256" key="2">
    <source>
        <dbReference type="ARBA" id="ARBA00022898"/>
    </source>
</evidence>
<dbReference type="InterPro" id="IPR015424">
    <property type="entry name" value="PyrdxlP-dep_Trfase"/>
</dbReference>
<dbReference type="Gene3D" id="3.90.1150.10">
    <property type="entry name" value="Aspartate Aminotransferase, domain 1"/>
    <property type="match status" value="1"/>
</dbReference>
<dbReference type="NCBIfam" id="NF000586">
    <property type="entry name" value="PRK00011.1"/>
    <property type="match status" value="1"/>
</dbReference>
<evidence type="ECO:0000256" key="4">
    <source>
        <dbReference type="PIRSR" id="PIRSR000412-50"/>
    </source>
</evidence>
<evidence type="ECO:0000256" key="1">
    <source>
        <dbReference type="ARBA" id="ARBA00001933"/>
    </source>
</evidence>
<dbReference type="UniPathway" id="UPA00193"/>
<dbReference type="InterPro" id="IPR001085">
    <property type="entry name" value="Ser_HO-MeTrfase"/>
</dbReference>
<evidence type="ECO:0000259" key="5">
    <source>
        <dbReference type="Pfam" id="PF00464"/>
    </source>
</evidence>
<keyword evidence="3" id="KW-0028">Amino-acid biosynthesis</keyword>
<dbReference type="PATRIC" id="fig|1618371.3.peg.501"/>
<dbReference type="SUPFAM" id="SSF53383">
    <property type="entry name" value="PLP-dependent transferases"/>
    <property type="match status" value="1"/>
</dbReference>
<evidence type="ECO:0000313" key="7">
    <source>
        <dbReference type="Proteomes" id="UP000033860"/>
    </source>
</evidence>
<dbReference type="GO" id="GO:0030170">
    <property type="term" value="F:pyridoxal phosphate binding"/>
    <property type="evidence" value="ECO:0007669"/>
    <property type="project" value="UniProtKB-UniRule"/>
</dbReference>
<feature type="site" description="Plays an important role in substrate specificity" evidence="3">
    <location>
        <position position="229"/>
    </location>
</feature>
<dbReference type="EC" id="2.1.2.1" evidence="3"/>
<comment type="subunit">
    <text evidence="3">Homodimer.</text>
</comment>
<proteinExistence type="inferred from homology"/>
<keyword evidence="3" id="KW-0554">One-carbon metabolism</keyword>
<dbReference type="UniPathway" id="UPA00288">
    <property type="reaction ID" value="UER01023"/>
</dbReference>
<feature type="binding site" evidence="3">
    <location>
        <position position="116"/>
    </location>
    <ligand>
        <name>(6S)-5,6,7,8-tetrahydrofolate</name>
        <dbReference type="ChEBI" id="CHEBI:57453"/>
    </ligand>
</feature>
<sequence>MVMDKIFEIIKKEKKRQREELAMIPSENFASEAVMRAVGSSLMNKYAEGYPRKRYYQGNVNMDLVESLAQERILKVFGLNEARWGVNVQPYSGSPANLAVYNALLAPGDKMMGMYLPDGGHLTHGWRLDSRPISITSKFYRSEFYHVDRKTRVFNYAAIAKQAKKYRPKIIISGGTAYPRNINHKKLAGIAKKVGAYYLADIAHEAGLVAGGANPSPFPYADVVTFTTHKTFRGPRGAVIVARRDLIDKINFSVFPGLQGGPHLHTIAGIAVAAGELTTASFRRYARQVVKNAQTLAAELKKGGLDIVSGGTDKHLVLVDLRNLKLSGWTVAWALDKAGIIANRNTVPYDTASPYYPSGLRLGTPALTSRGMKVPEMKKIAVWILAVIDHVKKEKMPEGKKAVNRFAKKFRQAVDRDPWLKKLNREVTAFAKKYPLPGI</sequence>
<feature type="domain" description="Serine hydroxymethyltransferase-like" evidence="5">
    <location>
        <begin position="4"/>
        <end position="384"/>
    </location>
</feature>
<dbReference type="EMBL" id="LCNT01000003">
    <property type="protein sequence ID" value="KKU61453.1"/>
    <property type="molecule type" value="Genomic_DNA"/>
</dbReference>
<dbReference type="InterPro" id="IPR039429">
    <property type="entry name" value="SHMT-like_dom"/>
</dbReference>
<comment type="catalytic activity">
    <reaction evidence="3">
        <text>(6R)-5,10-methylene-5,6,7,8-tetrahydrofolate + glycine + H2O = (6S)-5,6,7,8-tetrahydrofolate + L-serine</text>
        <dbReference type="Rhea" id="RHEA:15481"/>
        <dbReference type="ChEBI" id="CHEBI:15377"/>
        <dbReference type="ChEBI" id="CHEBI:15636"/>
        <dbReference type="ChEBI" id="CHEBI:33384"/>
        <dbReference type="ChEBI" id="CHEBI:57305"/>
        <dbReference type="ChEBI" id="CHEBI:57453"/>
        <dbReference type="EC" id="2.1.2.1"/>
    </reaction>
</comment>
<dbReference type="GO" id="GO:0004372">
    <property type="term" value="F:glycine hydroxymethyltransferase activity"/>
    <property type="evidence" value="ECO:0007669"/>
    <property type="project" value="UniProtKB-UniRule"/>
</dbReference>
<feature type="binding site" evidence="3">
    <location>
        <begin position="120"/>
        <end position="122"/>
    </location>
    <ligand>
        <name>(6S)-5,6,7,8-tetrahydrofolate</name>
        <dbReference type="ChEBI" id="CHEBI:57453"/>
    </ligand>
</feature>
<dbReference type="PANTHER" id="PTHR11680:SF35">
    <property type="entry name" value="SERINE HYDROXYMETHYLTRANSFERASE 1"/>
    <property type="match status" value="1"/>
</dbReference>
<feature type="modified residue" description="N6-(pyridoxal phosphate)lysine" evidence="3 4">
    <location>
        <position position="230"/>
    </location>
</feature>
<dbReference type="GO" id="GO:0005737">
    <property type="term" value="C:cytoplasm"/>
    <property type="evidence" value="ECO:0007669"/>
    <property type="project" value="UniProtKB-SubCell"/>
</dbReference>
<comment type="pathway">
    <text evidence="3">One-carbon metabolism; tetrahydrofolate interconversion.</text>
</comment>
<comment type="function">
    <text evidence="3">Catalyzes the reversible interconversion of serine and glycine with tetrahydrofolate (THF) serving as the one-carbon carrier. This reaction serves as the major source of one-carbon groups required for the biosynthesis of purines, thymidylate, methionine, and other important biomolecules. Also exhibits THF-independent aldolase activity toward beta-hydroxyamino acids, producing glycine and aldehydes, via a retro-aldol mechanism.</text>
</comment>
<dbReference type="AlphaFoldDB" id="A0A0G1U553"/>
<accession>A0A0G1U553</accession>
<evidence type="ECO:0000256" key="3">
    <source>
        <dbReference type="HAMAP-Rule" id="MF_00051"/>
    </source>
</evidence>
<comment type="caution">
    <text evidence="6">The sequence shown here is derived from an EMBL/GenBank/DDBJ whole genome shotgun (WGS) entry which is preliminary data.</text>
</comment>
<dbReference type="CDD" id="cd00378">
    <property type="entry name" value="SHMT"/>
    <property type="match status" value="1"/>
</dbReference>
<comment type="similarity">
    <text evidence="3">Belongs to the SHMT family.</text>
</comment>
<comment type="cofactor">
    <cofactor evidence="1 3 4">
        <name>pyridoxal 5'-phosphate</name>
        <dbReference type="ChEBI" id="CHEBI:597326"/>
    </cofactor>
</comment>
<dbReference type="Pfam" id="PF00464">
    <property type="entry name" value="SHMT"/>
    <property type="match status" value="1"/>
</dbReference>
<keyword evidence="3" id="KW-0808">Transferase</keyword>
<dbReference type="GO" id="GO:0019264">
    <property type="term" value="P:glycine biosynthetic process from serine"/>
    <property type="evidence" value="ECO:0007669"/>
    <property type="project" value="UniProtKB-UniRule"/>
</dbReference>
<dbReference type="HAMAP" id="MF_00051">
    <property type="entry name" value="SHMT"/>
    <property type="match status" value="1"/>
</dbReference>
<gene>
    <name evidence="3" type="primary">glyA</name>
    <name evidence="6" type="ORF">UX85_C0003G0112</name>
</gene>
<keyword evidence="3" id="KW-0963">Cytoplasm</keyword>
<dbReference type="InterPro" id="IPR015422">
    <property type="entry name" value="PyrdxlP-dep_Trfase_small"/>
</dbReference>
<comment type="pathway">
    <text evidence="3">Amino-acid biosynthesis; glycine biosynthesis; glycine from L-serine: step 1/1.</text>
</comment>
<dbReference type="GO" id="GO:0035999">
    <property type="term" value="P:tetrahydrofolate interconversion"/>
    <property type="evidence" value="ECO:0007669"/>
    <property type="project" value="UniProtKB-UniRule"/>
</dbReference>
<keyword evidence="2 3" id="KW-0663">Pyridoxal phosphate</keyword>
<reference evidence="6 7" key="1">
    <citation type="journal article" date="2015" name="Nature">
        <title>rRNA introns, odd ribosomes, and small enigmatic genomes across a large radiation of phyla.</title>
        <authorList>
            <person name="Brown C.T."/>
            <person name="Hug L.A."/>
            <person name="Thomas B.C."/>
            <person name="Sharon I."/>
            <person name="Castelle C.J."/>
            <person name="Singh A."/>
            <person name="Wilkins M.J."/>
            <person name="Williams K.H."/>
            <person name="Banfield J.F."/>
        </authorList>
    </citation>
    <scope>NUCLEOTIDE SEQUENCE [LARGE SCALE GENOMIC DNA]</scope>
</reference>
<dbReference type="PANTHER" id="PTHR11680">
    <property type="entry name" value="SERINE HYDROXYMETHYLTRANSFERASE"/>
    <property type="match status" value="1"/>
</dbReference>
<dbReference type="PIRSF" id="PIRSF000412">
    <property type="entry name" value="SHMT"/>
    <property type="match status" value="1"/>
</dbReference>
<protein>
    <recommendedName>
        <fullName evidence="3">Serine hydroxymethyltransferase</fullName>
        <shortName evidence="3">SHMT</shortName>
        <shortName evidence="3">Serine methylase</shortName>
        <ecNumber evidence="3">2.1.2.1</ecNumber>
    </recommendedName>
</protein>
<evidence type="ECO:0000313" key="6">
    <source>
        <dbReference type="EMBL" id="KKU61453.1"/>
    </source>
</evidence>
<dbReference type="Gene3D" id="3.40.640.10">
    <property type="entry name" value="Type I PLP-dependent aspartate aminotransferase-like (Major domain)"/>
    <property type="match status" value="1"/>
</dbReference>
<organism evidence="6 7">
    <name type="scientific">Candidatus Beckwithbacteria bacterium GW2011_GWB1_47_15</name>
    <dbReference type="NCBI Taxonomy" id="1618371"/>
    <lineage>
        <taxon>Bacteria</taxon>
        <taxon>Candidatus Beckwithiibacteriota</taxon>
    </lineage>
</organism>
<dbReference type="Proteomes" id="UP000033860">
    <property type="component" value="Unassembled WGS sequence"/>
</dbReference>
<dbReference type="InterPro" id="IPR015421">
    <property type="entry name" value="PyrdxlP-dep_Trfase_major"/>
</dbReference>
<comment type="caution">
    <text evidence="3">Lacks conserved residue(s) required for the propagation of feature annotation.</text>
</comment>
<dbReference type="InterPro" id="IPR049943">
    <property type="entry name" value="Ser_HO-MeTrfase-like"/>
</dbReference>
<name>A0A0G1U553_9BACT</name>
<comment type="subcellular location">
    <subcellularLocation>
        <location evidence="3">Cytoplasm</location>
    </subcellularLocation>
</comment>